<organism evidence="1 2">
    <name type="scientific">Edwardsiella anguillarum ET080813</name>
    <dbReference type="NCBI Taxonomy" id="667120"/>
    <lineage>
        <taxon>Bacteria</taxon>
        <taxon>Pseudomonadati</taxon>
        <taxon>Pseudomonadota</taxon>
        <taxon>Gammaproteobacteria</taxon>
        <taxon>Enterobacterales</taxon>
        <taxon>Hafniaceae</taxon>
        <taxon>Edwardsiella</taxon>
    </lineage>
</organism>
<evidence type="ECO:0000313" key="1">
    <source>
        <dbReference type="EMBL" id="AIJ07723.1"/>
    </source>
</evidence>
<dbReference type="KEGG" id="ete:ETEE_1266"/>
<accession>A0A076LM00</accession>
<dbReference type="HOGENOM" id="CLU_2805642_0_0_6"/>
<reference evidence="1 2" key="1">
    <citation type="journal article" date="2012" name="PLoS ONE">
        <title>Edwardsiella comparative phylogenomics reveal the new intra/inter-species taxonomic relationships, virulence evolution and niche adaptation mechanisms.</title>
        <authorList>
            <person name="Yang M."/>
            <person name="Lv Y."/>
            <person name="Xiao J."/>
            <person name="Wu H."/>
            <person name="Zheng H."/>
            <person name="Liu Q."/>
            <person name="Zhang Y."/>
            <person name="Wang Q."/>
        </authorList>
    </citation>
    <scope>NUCLEOTIDE SEQUENCE [LARGE SCALE GENOMIC DNA]</scope>
    <source>
        <strain evidence="2">080813</strain>
    </source>
</reference>
<sequence length="67" mass="7597">MKLTRGQREAWLTFIRECGMTQTVYPRKTEALFSSNPFVGGNGYKSSSNIMSVRDRINGGYELNLMS</sequence>
<gene>
    <name evidence="1" type="ORF">ETEE_1266</name>
</gene>
<protein>
    <submittedName>
        <fullName evidence="1">Uncharacterized protein</fullName>
    </submittedName>
</protein>
<dbReference type="AlphaFoldDB" id="A0A076LM00"/>
<dbReference type="EMBL" id="CP006664">
    <property type="protein sequence ID" value="AIJ07723.1"/>
    <property type="molecule type" value="Genomic_DNA"/>
</dbReference>
<proteinExistence type="predicted"/>
<dbReference type="Proteomes" id="UP000028681">
    <property type="component" value="Chromosome"/>
</dbReference>
<name>A0A076LM00_9GAMM</name>
<evidence type="ECO:0000313" key="2">
    <source>
        <dbReference type="Proteomes" id="UP000028681"/>
    </source>
</evidence>